<reference evidence="3 4" key="1">
    <citation type="submission" date="2018-05" db="EMBL/GenBank/DDBJ databases">
        <title>Mucilaginibacter hurinus sp. nov., isolated from briquette warehouse soil.</title>
        <authorList>
            <person name="Choi L."/>
        </authorList>
    </citation>
    <scope>NUCLEOTIDE SEQUENCE [LARGE SCALE GENOMIC DNA]</scope>
    <source>
        <strain evidence="3 4">ZR32</strain>
    </source>
</reference>
<organism evidence="3 4">
    <name type="scientific">Mucilaginibacter hurinus</name>
    <dbReference type="NCBI Taxonomy" id="2201324"/>
    <lineage>
        <taxon>Bacteria</taxon>
        <taxon>Pseudomonadati</taxon>
        <taxon>Bacteroidota</taxon>
        <taxon>Sphingobacteriia</taxon>
        <taxon>Sphingobacteriales</taxon>
        <taxon>Sphingobacteriaceae</taxon>
        <taxon>Mucilaginibacter</taxon>
    </lineage>
</organism>
<dbReference type="RefSeq" id="WP_114005219.1">
    <property type="nucleotide sequence ID" value="NZ_QGDC01000005.1"/>
</dbReference>
<dbReference type="OrthoDB" id="384974at2"/>
<proteinExistence type="inferred from homology"/>
<dbReference type="InterPro" id="IPR013538">
    <property type="entry name" value="ASHA1/2-like_C"/>
</dbReference>
<name>A0A367GQB0_9SPHI</name>
<dbReference type="EMBL" id="QGDC01000005">
    <property type="protein sequence ID" value="RCH54893.1"/>
    <property type="molecule type" value="Genomic_DNA"/>
</dbReference>
<dbReference type="Gene3D" id="3.30.530.20">
    <property type="match status" value="1"/>
</dbReference>
<feature type="domain" description="Activator of Hsp90 ATPase homologue 1/2-like C-terminal" evidence="2">
    <location>
        <begin position="13"/>
        <end position="143"/>
    </location>
</feature>
<evidence type="ECO:0000313" key="3">
    <source>
        <dbReference type="EMBL" id="RCH54893.1"/>
    </source>
</evidence>
<dbReference type="CDD" id="cd07814">
    <property type="entry name" value="SRPBCC_CalC_Aha1-like"/>
    <property type="match status" value="1"/>
</dbReference>
<keyword evidence="4" id="KW-1185">Reference proteome</keyword>
<dbReference type="Pfam" id="PF08327">
    <property type="entry name" value="AHSA1"/>
    <property type="match status" value="1"/>
</dbReference>
<dbReference type="SUPFAM" id="SSF55961">
    <property type="entry name" value="Bet v1-like"/>
    <property type="match status" value="1"/>
</dbReference>
<sequence>MENKILKMSADINAPAEAVWDVLVKDELNRQWYAAFSEGSHAETDWQQGSRVIFTDDSKRGVTGILTTVEPYKIIYIDYDGEVVNGQAELNSQDAMVGAHESYVLAHKNGVTHLDVELGVPDEYAEMMEEMWKKALPILKQLAENLNK</sequence>
<evidence type="ECO:0000256" key="1">
    <source>
        <dbReference type="ARBA" id="ARBA00006817"/>
    </source>
</evidence>
<evidence type="ECO:0000313" key="4">
    <source>
        <dbReference type="Proteomes" id="UP000253209"/>
    </source>
</evidence>
<dbReference type="InterPro" id="IPR023393">
    <property type="entry name" value="START-like_dom_sf"/>
</dbReference>
<comment type="similarity">
    <text evidence="1">Belongs to the AHA1 family.</text>
</comment>
<evidence type="ECO:0000259" key="2">
    <source>
        <dbReference type="Pfam" id="PF08327"/>
    </source>
</evidence>
<gene>
    <name evidence="3" type="ORF">DJ568_10460</name>
</gene>
<protein>
    <submittedName>
        <fullName evidence="3">SRPBCC domain-containing protein</fullName>
    </submittedName>
</protein>
<comment type="caution">
    <text evidence="3">The sequence shown here is derived from an EMBL/GenBank/DDBJ whole genome shotgun (WGS) entry which is preliminary data.</text>
</comment>
<accession>A0A367GQB0</accession>
<dbReference type="Proteomes" id="UP000253209">
    <property type="component" value="Unassembled WGS sequence"/>
</dbReference>
<dbReference type="AlphaFoldDB" id="A0A367GQB0"/>